<evidence type="ECO:0000313" key="2">
    <source>
        <dbReference type="EMBL" id="MEE4540381.1"/>
    </source>
</evidence>
<feature type="domain" description="LUD" evidence="1">
    <location>
        <begin position="135"/>
        <end position="233"/>
    </location>
</feature>
<proteinExistence type="predicted"/>
<dbReference type="InterPro" id="IPR003741">
    <property type="entry name" value="LUD_dom"/>
</dbReference>
<dbReference type="Pfam" id="PF02589">
    <property type="entry name" value="LUD_dom"/>
    <property type="match status" value="1"/>
</dbReference>
<dbReference type="Gene3D" id="3.40.50.10420">
    <property type="entry name" value="NagB/RpiA/CoA transferase-like"/>
    <property type="match status" value="1"/>
</dbReference>
<name>A0ABU7P3J9_9ACTN</name>
<evidence type="ECO:0000259" key="1">
    <source>
        <dbReference type="Pfam" id="PF02589"/>
    </source>
</evidence>
<organism evidence="2 3">
    <name type="scientific">Actinacidiphila polyblastidii</name>
    <dbReference type="NCBI Taxonomy" id="3110430"/>
    <lineage>
        <taxon>Bacteria</taxon>
        <taxon>Bacillati</taxon>
        <taxon>Actinomycetota</taxon>
        <taxon>Actinomycetes</taxon>
        <taxon>Kitasatosporales</taxon>
        <taxon>Streptomycetaceae</taxon>
        <taxon>Actinacidiphila</taxon>
    </lineage>
</organism>
<accession>A0ABU7P3J9</accession>
<comment type="caution">
    <text evidence="2">The sequence shown here is derived from an EMBL/GenBank/DDBJ whole genome shotgun (WGS) entry which is preliminary data.</text>
</comment>
<dbReference type="PANTHER" id="PTHR43682:SF1">
    <property type="entry name" value="LACTATE UTILIZATION PROTEIN C"/>
    <property type="match status" value="1"/>
</dbReference>
<dbReference type="Proteomes" id="UP001344658">
    <property type="component" value="Unassembled WGS sequence"/>
</dbReference>
<protein>
    <submittedName>
        <fullName evidence="2">LUD domain-containing protein</fullName>
    </submittedName>
</protein>
<sequence length="238" mass="24621">MTASHPASHRASARDVVLGRVRAALGDVPPADDTAAAPVARGYRDAHLPDDPAALVDLLAENLADYRARVHRTDEAGLPATLARLLAAHGTRSAVVPPGLPPRWLREVTGVELLAGSGSGSGWESGPGPLGADRLDAVDSVVTGCTVAVAETGTLVLDGADGQGRRILTLVPDHHVCVVRVPEQVVASVPQALRRLDPARPQTWISGPSATSDIELDRVEGVHGPRALDVVLVQGPGT</sequence>
<evidence type="ECO:0000313" key="3">
    <source>
        <dbReference type="Proteomes" id="UP001344658"/>
    </source>
</evidence>
<gene>
    <name evidence="2" type="ORF">V2S66_00170</name>
</gene>
<dbReference type="InterPro" id="IPR024185">
    <property type="entry name" value="FTHF_cligase-like_sf"/>
</dbReference>
<dbReference type="InterPro" id="IPR037171">
    <property type="entry name" value="NagB/RpiA_transferase-like"/>
</dbReference>
<dbReference type="PANTHER" id="PTHR43682">
    <property type="entry name" value="LACTATE UTILIZATION PROTEIN C"/>
    <property type="match status" value="1"/>
</dbReference>
<dbReference type="SUPFAM" id="SSF100950">
    <property type="entry name" value="NagB/RpiA/CoA transferase-like"/>
    <property type="match status" value="1"/>
</dbReference>
<keyword evidence="3" id="KW-1185">Reference proteome</keyword>
<dbReference type="RefSeq" id="WP_330792047.1">
    <property type="nucleotide sequence ID" value="NZ_JAZEWV010000001.1"/>
</dbReference>
<reference evidence="2 3" key="1">
    <citation type="submission" date="2023-12" db="EMBL/GenBank/DDBJ databases">
        <title>Streptomyces sp. V4-01.</title>
        <authorList>
            <person name="Somphong A."/>
            <person name="Phongsopitanun W."/>
        </authorList>
    </citation>
    <scope>NUCLEOTIDE SEQUENCE [LARGE SCALE GENOMIC DNA]</scope>
    <source>
        <strain evidence="2 3">V4-01</strain>
    </source>
</reference>
<dbReference type="EMBL" id="JAZEWV010000001">
    <property type="protein sequence ID" value="MEE4540381.1"/>
    <property type="molecule type" value="Genomic_DNA"/>
</dbReference>